<dbReference type="AlphaFoldDB" id="V4SYM1"/>
<dbReference type="FunFam" id="1.20.1280.290:FF:000001">
    <property type="entry name" value="Bidirectional sugar transporter SWEET"/>
    <property type="match status" value="1"/>
</dbReference>
<feature type="transmembrane region" description="Helical" evidence="9">
    <location>
        <begin position="192"/>
        <end position="213"/>
    </location>
</feature>
<evidence type="ECO:0000256" key="1">
    <source>
        <dbReference type="ARBA" id="ARBA00004127"/>
    </source>
</evidence>
<evidence type="ECO:0000313" key="11">
    <source>
        <dbReference type="Proteomes" id="UP000030687"/>
    </source>
</evidence>
<feature type="transmembrane region" description="Helical" evidence="9">
    <location>
        <begin position="102"/>
        <end position="125"/>
    </location>
</feature>
<protein>
    <recommendedName>
        <fullName evidence="9">Bidirectional sugar transporter SWEET</fullName>
    </recommendedName>
</protein>
<dbReference type="FunFam" id="1.20.1280.290:FF:000002">
    <property type="entry name" value="Bidirectional sugar transporter SWEET"/>
    <property type="match status" value="1"/>
</dbReference>
<keyword evidence="5 9" id="KW-0812">Transmembrane</keyword>
<proteinExistence type="inferred from homology"/>
<keyword evidence="4 9" id="KW-0762">Sugar transport</keyword>
<dbReference type="EMBL" id="KI536661">
    <property type="protein sequence ID" value="ESR53033.1"/>
    <property type="molecule type" value="Genomic_DNA"/>
</dbReference>
<dbReference type="Gene3D" id="1.20.1280.290">
    <property type="match status" value="2"/>
</dbReference>
<reference evidence="10 11" key="1">
    <citation type="submission" date="2013-10" db="EMBL/GenBank/DDBJ databases">
        <authorList>
            <consortium name="International Citrus Genome Consortium"/>
            <person name="Jenkins J."/>
            <person name="Schmutz J."/>
            <person name="Prochnik S."/>
            <person name="Rokhsar D."/>
            <person name="Gmitter F."/>
            <person name="Ollitrault P."/>
            <person name="Machado M."/>
            <person name="Talon M."/>
            <person name="Wincker P."/>
            <person name="Jaillon O."/>
            <person name="Morgante M."/>
        </authorList>
    </citation>
    <scope>NUCLEOTIDE SEQUENCE</scope>
    <source>
        <strain evidence="11">cv. Clemenules</strain>
    </source>
</reference>
<keyword evidence="6" id="KW-0677">Repeat</keyword>
<dbReference type="GO" id="GO:0005886">
    <property type="term" value="C:plasma membrane"/>
    <property type="evidence" value="ECO:0007669"/>
    <property type="project" value="UniProtKB-SubCell"/>
</dbReference>
<dbReference type="Pfam" id="PF03083">
    <property type="entry name" value="MtN3_slv"/>
    <property type="match status" value="2"/>
</dbReference>
<name>V4SYM1_CITCL</name>
<evidence type="ECO:0000256" key="2">
    <source>
        <dbReference type="ARBA" id="ARBA00007809"/>
    </source>
</evidence>
<feature type="transmembrane region" description="Helical" evidence="9">
    <location>
        <begin position="131"/>
        <end position="152"/>
    </location>
</feature>
<keyword evidence="11" id="KW-1185">Reference proteome</keyword>
<keyword evidence="7 9" id="KW-1133">Transmembrane helix</keyword>
<dbReference type="Gramene" id="ESR53033">
    <property type="protein sequence ID" value="ESR53033"/>
    <property type="gene ID" value="CICLE_v10024120mg"/>
</dbReference>
<dbReference type="InterPro" id="IPR047664">
    <property type="entry name" value="SWEET"/>
</dbReference>
<comment type="similarity">
    <text evidence="2 9">Belongs to the SWEET sugar transporter family.</text>
</comment>
<gene>
    <name evidence="10" type="ORF">CICLE_v10024120mg</name>
</gene>
<dbReference type="eggNOG" id="KOG1623">
    <property type="taxonomic scope" value="Eukaryota"/>
</dbReference>
<evidence type="ECO:0000313" key="10">
    <source>
        <dbReference type="EMBL" id="ESR53033.1"/>
    </source>
</evidence>
<keyword evidence="8 9" id="KW-0472">Membrane</keyword>
<dbReference type="KEGG" id="cic:CICLE_v10024120mg"/>
<evidence type="ECO:0000256" key="4">
    <source>
        <dbReference type="ARBA" id="ARBA00022597"/>
    </source>
</evidence>
<sequence length="231" mass="25563">MVETGLIRTVVGIIGNVISLGLFLSPIPTMAAIMRQKSVENFKPDPYIATVLNCFVWTFYGLPFVHPDSTLVVTINGAGAAIELFYVLIFVIFSSWGKRRKIFVALVVEVVFMAILIFVTLYFLHTTDDRTTVVGIIAVVFNIVMYAAPLTVMKMVISTKSVKYMPLALAIGNAANGAVWVVYACLRFDPYVLIPNGLGTLSGILQLTLYAIFYKTTNWDGDDDENRNDNN</sequence>
<feature type="transmembrane region" description="Helical" evidence="9">
    <location>
        <begin position="71"/>
        <end position="93"/>
    </location>
</feature>
<dbReference type="OrthoDB" id="409725at2759"/>
<dbReference type="Proteomes" id="UP000030687">
    <property type="component" value="Unassembled WGS sequence"/>
</dbReference>
<comment type="function">
    <text evidence="9">Mediates both low-affinity uptake and efflux of sugar across the membrane.</text>
</comment>
<keyword evidence="3 9" id="KW-0813">Transport</keyword>
<dbReference type="STRING" id="85681.V4SYM1"/>
<dbReference type="GO" id="GO:0051260">
    <property type="term" value="P:protein homooligomerization"/>
    <property type="evidence" value="ECO:0007669"/>
    <property type="project" value="EnsemblPlants"/>
</dbReference>
<feature type="non-terminal residue" evidence="10">
    <location>
        <position position="231"/>
    </location>
</feature>
<evidence type="ECO:0000256" key="5">
    <source>
        <dbReference type="ARBA" id="ARBA00022692"/>
    </source>
</evidence>
<dbReference type="OMA" id="EMIFMAV"/>
<dbReference type="GO" id="GO:0012505">
    <property type="term" value="C:endomembrane system"/>
    <property type="evidence" value="ECO:0007669"/>
    <property type="project" value="UniProtKB-SubCell"/>
</dbReference>
<organism evidence="10 11">
    <name type="scientific">Citrus clementina</name>
    <name type="common">Clementine</name>
    <name type="synonym">Citrus deliciosa x Citrus sinensis</name>
    <dbReference type="NCBI Taxonomy" id="85681"/>
    <lineage>
        <taxon>Eukaryota</taxon>
        <taxon>Viridiplantae</taxon>
        <taxon>Streptophyta</taxon>
        <taxon>Embryophyta</taxon>
        <taxon>Tracheophyta</taxon>
        <taxon>Spermatophyta</taxon>
        <taxon>Magnoliopsida</taxon>
        <taxon>eudicotyledons</taxon>
        <taxon>Gunneridae</taxon>
        <taxon>Pentapetalae</taxon>
        <taxon>rosids</taxon>
        <taxon>malvids</taxon>
        <taxon>Sapindales</taxon>
        <taxon>Rutaceae</taxon>
        <taxon>Aurantioideae</taxon>
        <taxon>Citrus</taxon>
    </lineage>
</organism>
<feature type="transmembrane region" description="Helical" evidence="9">
    <location>
        <begin position="6"/>
        <end position="25"/>
    </location>
</feature>
<feature type="transmembrane region" description="Helical" evidence="9">
    <location>
        <begin position="46"/>
        <end position="65"/>
    </location>
</feature>
<dbReference type="InParanoid" id="V4SYM1"/>
<evidence type="ECO:0000256" key="6">
    <source>
        <dbReference type="ARBA" id="ARBA00022737"/>
    </source>
</evidence>
<feature type="transmembrane region" description="Helical" evidence="9">
    <location>
        <begin position="164"/>
        <end position="186"/>
    </location>
</feature>
<evidence type="ECO:0000256" key="3">
    <source>
        <dbReference type="ARBA" id="ARBA00022448"/>
    </source>
</evidence>
<dbReference type="PANTHER" id="PTHR10791">
    <property type="entry name" value="RAG1-ACTIVATING PROTEIN 1"/>
    <property type="match status" value="1"/>
</dbReference>
<accession>V4SYM1</accession>
<dbReference type="FunCoup" id="V4SYM1">
    <property type="interactions" value="308"/>
</dbReference>
<comment type="subcellular location">
    <subcellularLocation>
        <location evidence="9">Cell membrane</location>
        <topology evidence="9">Multi-pass membrane protein</topology>
    </subcellularLocation>
    <subcellularLocation>
        <location evidence="1">Endomembrane system</location>
        <topology evidence="1">Multi-pass membrane protein</topology>
    </subcellularLocation>
</comment>
<evidence type="ECO:0000256" key="8">
    <source>
        <dbReference type="ARBA" id="ARBA00023136"/>
    </source>
</evidence>
<evidence type="ECO:0000256" key="7">
    <source>
        <dbReference type="ARBA" id="ARBA00022989"/>
    </source>
</evidence>
<dbReference type="PANTHER" id="PTHR10791:SF159">
    <property type="entry name" value="BIDIRECTIONAL SUGAR TRANSPORTER SWEET5"/>
    <property type="match status" value="1"/>
</dbReference>
<dbReference type="GO" id="GO:0051119">
    <property type="term" value="F:sugar transmembrane transporter activity"/>
    <property type="evidence" value="ECO:0007669"/>
    <property type="project" value="InterPro"/>
</dbReference>
<dbReference type="InterPro" id="IPR004316">
    <property type="entry name" value="SWEET_rpt"/>
</dbReference>
<evidence type="ECO:0000256" key="9">
    <source>
        <dbReference type="RuleBase" id="RU910715"/>
    </source>
</evidence>